<dbReference type="Proteomes" id="UP001567538">
    <property type="component" value="Unassembled WGS sequence"/>
</dbReference>
<evidence type="ECO:0000313" key="2">
    <source>
        <dbReference type="EMBL" id="KAL1550338.1"/>
    </source>
</evidence>
<keyword evidence="3" id="KW-1185">Reference proteome</keyword>
<sequence length="192" mass="22126">MSHTIVGVGGRSRNGKADRTCRSYVGFNERGDFKIDCDDEQWSQIVKVDPHAHRMRSKSWPHWDKWKAINGKDQTGGGRAEDMIDARMKLNSSTFNTPQAPHPNDYNVSLEDLYTQEQIHESLNHETNQDTGANSYTHSVRSPRSVKKLSRKQKPEDTLDVILEVMTKMHKYTNQRLEKMSTRIGYDFDLSV</sequence>
<organism evidence="2 3">
    <name type="scientific">Salvia divinorum</name>
    <name type="common">Maria pastora</name>
    <name type="synonym">Diviner's sage</name>
    <dbReference type="NCBI Taxonomy" id="28513"/>
    <lineage>
        <taxon>Eukaryota</taxon>
        <taxon>Viridiplantae</taxon>
        <taxon>Streptophyta</taxon>
        <taxon>Embryophyta</taxon>
        <taxon>Tracheophyta</taxon>
        <taxon>Spermatophyta</taxon>
        <taxon>Magnoliopsida</taxon>
        <taxon>eudicotyledons</taxon>
        <taxon>Gunneridae</taxon>
        <taxon>Pentapetalae</taxon>
        <taxon>asterids</taxon>
        <taxon>lamiids</taxon>
        <taxon>Lamiales</taxon>
        <taxon>Lamiaceae</taxon>
        <taxon>Nepetoideae</taxon>
        <taxon>Mentheae</taxon>
        <taxon>Salviinae</taxon>
        <taxon>Salvia</taxon>
        <taxon>Salvia subgen. Calosphace</taxon>
    </lineage>
</organism>
<dbReference type="EMBL" id="JBEAFC010000007">
    <property type="protein sequence ID" value="KAL1550338.1"/>
    <property type="molecule type" value="Genomic_DNA"/>
</dbReference>
<evidence type="ECO:0000313" key="3">
    <source>
        <dbReference type="Proteomes" id="UP001567538"/>
    </source>
</evidence>
<name>A0ABD1H4I2_SALDI</name>
<protein>
    <submittedName>
        <fullName evidence="2">Uncharacterized protein</fullName>
    </submittedName>
</protein>
<dbReference type="PANTHER" id="PTHR46250">
    <property type="entry name" value="MYB/SANT-LIKE DNA-BINDING DOMAIN PROTEIN-RELATED"/>
    <property type="match status" value="1"/>
</dbReference>
<feature type="region of interest" description="Disordered" evidence="1">
    <location>
        <begin position="125"/>
        <end position="155"/>
    </location>
</feature>
<dbReference type="AlphaFoldDB" id="A0ABD1H4I2"/>
<comment type="caution">
    <text evidence="2">The sequence shown here is derived from an EMBL/GenBank/DDBJ whole genome shotgun (WGS) entry which is preliminary data.</text>
</comment>
<reference evidence="2 3" key="1">
    <citation type="submission" date="2024-06" db="EMBL/GenBank/DDBJ databases">
        <title>A chromosome level genome sequence of Diviner's sage (Salvia divinorum).</title>
        <authorList>
            <person name="Ford S.A."/>
            <person name="Ro D.-K."/>
            <person name="Ness R.W."/>
            <person name="Phillips M.A."/>
        </authorList>
    </citation>
    <scope>NUCLEOTIDE SEQUENCE [LARGE SCALE GENOMIC DNA]</scope>
    <source>
        <strain evidence="2">SAF-2024a</strain>
        <tissue evidence="2">Leaf</tissue>
    </source>
</reference>
<proteinExistence type="predicted"/>
<accession>A0ABD1H4I2</accession>
<gene>
    <name evidence="2" type="ORF">AAHA92_18314</name>
</gene>
<evidence type="ECO:0000256" key="1">
    <source>
        <dbReference type="SAM" id="MobiDB-lite"/>
    </source>
</evidence>
<feature type="compositionally biased region" description="Polar residues" evidence="1">
    <location>
        <begin position="129"/>
        <end position="142"/>
    </location>
</feature>